<evidence type="ECO:0000313" key="3">
    <source>
        <dbReference type="Proteomes" id="UP001215598"/>
    </source>
</evidence>
<evidence type="ECO:0000313" key="2">
    <source>
        <dbReference type="EMBL" id="KAJ7734268.1"/>
    </source>
</evidence>
<accession>A0AAD7I3M0</accession>
<feature type="region of interest" description="Disordered" evidence="1">
    <location>
        <begin position="1"/>
        <end position="26"/>
    </location>
</feature>
<name>A0AAD7I3M0_9AGAR</name>
<keyword evidence="3" id="KW-1185">Reference proteome</keyword>
<dbReference type="Proteomes" id="UP001215598">
    <property type="component" value="Unassembled WGS sequence"/>
</dbReference>
<comment type="caution">
    <text evidence="2">The sequence shown here is derived from an EMBL/GenBank/DDBJ whole genome shotgun (WGS) entry which is preliminary data.</text>
</comment>
<reference evidence="2" key="1">
    <citation type="submission" date="2023-03" db="EMBL/GenBank/DDBJ databases">
        <title>Massive genome expansion in bonnet fungi (Mycena s.s.) driven by repeated elements and novel gene families across ecological guilds.</title>
        <authorList>
            <consortium name="Lawrence Berkeley National Laboratory"/>
            <person name="Harder C.B."/>
            <person name="Miyauchi S."/>
            <person name="Viragh M."/>
            <person name="Kuo A."/>
            <person name="Thoen E."/>
            <person name="Andreopoulos B."/>
            <person name="Lu D."/>
            <person name="Skrede I."/>
            <person name="Drula E."/>
            <person name="Henrissat B."/>
            <person name="Morin E."/>
            <person name="Kohler A."/>
            <person name="Barry K."/>
            <person name="LaButti K."/>
            <person name="Morin E."/>
            <person name="Salamov A."/>
            <person name="Lipzen A."/>
            <person name="Mereny Z."/>
            <person name="Hegedus B."/>
            <person name="Baldrian P."/>
            <person name="Stursova M."/>
            <person name="Weitz H."/>
            <person name="Taylor A."/>
            <person name="Grigoriev I.V."/>
            <person name="Nagy L.G."/>
            <person name="Martin F."/>
            <person name="Kauserud H."/>
        </authorList>
    </citation>
    <scope>NUCLEOTIDE SEQUENCE</scope>
    <source>
        <strain evidence="2">CBHHK182m</strain>
    </source>
</reference>
<evidence type="ECO:0000256" key="1">
    <source>
        <dbReference type="SAM" id="MobiDB-lite"/>
    </source>
</evidence>
<protein>
    <submittedName>
        <fullName evidence="2">Uncharacterized protein</fullName>
    </submittedName>
</protein>
<dbReference type="AlphaFoldDB" id="A0AAD7I3M0"/>
<gene>
    <name evidence="2" type="ORF">B0H16DRAFT_1467667</name>
</gene>
<proteinExistence type="predicted"/>
<organism evidence="2 3">
    <name type="scientific">Mycena metata</name>
    <dbReference type="NCBI Taxonomy" id="1033252"/>
    <lineage>
        <taxon>Eukaryota</taxon>
        <taxon>Fungi</taxon>
        <taxon>Dikarya</taxon>
        <taxon>Basidiomycota</taxon>
        <taxon>Agaricomycotina</taxon>
        <taxon>Agaricomycetes</taxon>
        <taxon>Agaricomycetidae</taxon>
        <taxon>Agaricales</taxon>
        <taxon>Marasmiineae</taxon>
        <taxon>Mycenaceae</taxon>
        <taxon>Mycena</taxon>
    </lineage>
</organism>
<dbReference type="EMBL" id="JARKIB010000133">
    <property type="protein sequence ID" value="KAJ7734268.1"/>
    <property type="molecule type" value="Genomic_DNA"/>
</dbReference>
<sequence>MRKTYPFPGQPRHSEGDGKTVGTLPGGKTLGNLRLFPAKESPRNDRFLVARARCLLTNRPLRRILYRTWYCLPPARRLLLMLPTQSQPAVSPSVHRQYNVDDCTAVVQSKYPNLVRNIQLVTPFFPLTHAQKRKLKTSRGQAEVITSTMLCICTEQTFTQASAHKESFVPAFSTALDAYLASTMKEAVNNAIAALPAEDFEQVLEDREHSRHLVNNVAPKLVDIIQNHRLRKKAMFV</sequence>